<feature type="transmembrane region" description="Helical" evidence="6">
    <location>
        <begin position="183"/>
        <end position="206"/>
    </location>
</feature>
<dbReference type="GO" id="GO:0022857">
    <property type="term" value="F:transmembrane transporter activity"/>
    <property type="evidence" value="ECO:0007669"/>
    <property type="project" value="InterPro"/>
</dbReference>
<evidence type="ECO:0000256" key="4">
    <source>
        <dbReference type="ARBA" id="ARBA00022989"/>
    </source>
</evidence>
<feature type="transmembrane region" description="Helical" evidence="6">
    <location>
        <begin position="68"/>
        <end position="91"/>
    </location>
</feature>
<organism evidence="7 8">
    <name type="scientific">Luteimicrobium xylanilyticum</name>
    <dbReference type="NCBI Taxonomy" id="1133546"/>
    <lineage>
        <taxon>Bacteria</taxon>
        <taxon>Bacillati</taxon>
        <taxon>Actinomycetota</taxon>
        <taxon>Actinomycetes</taxon>
        <taxon>Micrococcales</taxon>
        <taxon>Luteimicrobium</taxon>
    </lineage>
</organism>
<comment type="subcellular location">
    <subcellularLocation>
        <location evidence="1">Cell membrane</location>
        <topology evidence="1">Multi-pass membrane protein</topology>
    </subcellularLocation>
</comment>
<evidence type="ECO:0000256" key="2">
    <source>
        <dbReference type="ARBA" id="ARBA00022475"/>
    </source>
</evidence>
<dbReference type="Pfam" id="PF02653">
    <property type="entry name" value="BPD_transp_2"/>
    <property type="match status" value="1"/>
</dbReference>
<feature type="transmembrane region" description="Helical" evidence="6">
    <location>
        <begin position="103"/>
        <end position="122"/>
    </location>
</feature>
<dbReference type="RefSeq" id="WP_036951944.1">
    <property type="nucleotide sequence ID" value="NZ_BAABIH010000001.1"/>
</dbReference>
<dbReference type="PANTHER" id="PTHR43370">
    <property type="entry name" value="SUGAR ABC TRANSPORTER INTEGRAL MEMBRANE PROTEIN-RELATED"/>
    <property type="match status" value="1"/>
</dbReference>
<sequence length="430" mass="44381">MSAATLEPTGSPAATARAATGGKAWRLPITLGVLGVLALLLFGLLPAGGRDTTFGLSTSTDFVHLGPVTVPSKATAAVLSVLAILVAAYAGWCVSRARRISRWVPIVFAVLWVLAFLTWAVAGKSTSLVSLLAGSIFLAVPLAFGALGGLIGERAGVVNIAIEGQLLTGAFGAAVFASIVSNAYLGLVAAPVAGLVIGALLALFTVKYHVNQIIVGVVLNVFAVGLTSFLYSSVLKENAATLNSPPRLPTLAIPVLGDIPVIGPVLFRQTLLVYLLYVAIVVVAIALFRTRWGLRVRAVGEYPAAADTVGIDVNRTRWGNVLLGSMVAGLGGAFFTVGSVGAFSQEMTAGKGYIALAAMILGRWSPWGALGAALLFGFSDKLQQVLGVLGTAIPNQFMLMLPYVVTIFAVAGLVGRVRAPAADGEPYVKE</sequence>
<keyword evidence="8" id="KW-1185">Reference proteome</keyword>
<dbReference type="InterPro" id="IPR001851">
    <property type="entry name" value="ABC_transp_permease"/>
</dbReference>
<dbReference type="CDD" id="cd06580">
    <property type="entry name" value="TM_PBP1_transp_TpRbsC_like"/>
    <property type="match status" value="1"/>
</dbReference>
<keyword evidence="4 6" id="KW-1133">Transmembrane helix</keyword>
<keyword evidence="2" id="KW-1003">Cell membrane</keyword>
<dbReference type="KEGG" id="lxl:KDY119_01141"/>
<reference evidence="7 8" key="1">
    <citation type="submission" date="2019-10" db="EMBL/GenBank/DDBJ databases">
        <title>Genome sequence of Luteimicrobium xylanilyticum HY-24.</title>
        <authorList>
            <person name="Kim D.Y."/>
            <person name="Park H.-Y."/>
        </authorList>
    </citation>
    <scope>NUCLEOTIDE SEQUENCE [LARGE SCALE GENOMIC DNA]</scope>
    <source>
        <strain evidence="7 8">HY-24</strain>
    </source>
</reference>
<feature type="transmembrane region" description="Helical" evidence="6">
    <location>
        <begin position="271"/>
        <end position="288"/>
    </location>
</feature>
<dbReference type="EMBL" id="CP045529">
    <property type="protein sequence ID" value="QFU97642.1"/>
    <property type="molecule type" value="Genomic_DNA"/>
</dbReference>
<evidence type="ECO:0000313" key="8">
    <source>
        <dbReference type="Proteomes" id="UP000326702"/>
    </source>
</evidence>
<feature type="transmembrane region" description="Helical" evidence="6">
    <location>
        <begin position="157"/>
        <end position="177"/>
    </location>
</feature>
<dbReference type="PANTHER" id="PTHR43370:SF1">
    <property type="entry name" value="GUANOSINE ABC TRANSPORTER PERMEASE PROTEIN NUPQ"/>
    <property type="match status" value="1"/>
</dbReference>
<dbReference type="Proteomes" id="UP000326702">
    <property type="component" value="Chromosome"/>
</dbReference>
<evidence type="ECO:0000256" key="5">
    <source>
        <dbReference type="ARBA" id="ARBA00023136"/>
    </source>
</evidence>
<protein>
    <submittedName>
        <fullName evidence="7">Glucose ABC transporter permease protein TsgC13</fullName>
    </submittedName>
</protein>
<evidence type="ECO:0000256" key="6">
    <source>
        <dbReference type="SAM" id="Phobius"/>
    </source>
</evidence>
<feature type="transmembrane region" description="Helical" evidence="6">
    <location>
        <begin position="353"/>
        <end position="376"/>
    </location>
</feature>
<dbReference type="OrthoDB" id="9792579at2"/>
<dbReference type="GO" id="GO:0005886">
    <property type="term" value="C:plasma membrane"/>
    <property type="evidence" value="ECO:0007669"/>
    <property type="project" value="UniProtKB-SubCell"/>
</dbReference>
<keyword evidence="3 6" id="KW-0812">Transmembrane</keyword>
<evidence type="ECO:0000256" key="1">
    <source>
        <dbReference type="ARBA" id="ARBA00004651"/>
    </source>
</evidence>
<proteinExistence type="predicted"/>
<dbReference type="AlphaFoldDB" id="A0A5P9Q9A8"/>
<name>A0A5P9Q9A8_9MICO</name>
<gene>
    <name evidence="7" type="ORF">KDY119_01141</name>
</gene>
<accession>A0A5P9Q9A8</accession>
<feature type="transmembrane region" description="Helical" evidence="6">
    <location>
        <begin position="128"/>
        <end position="150"/>
    </location>
</feature>
<feature type="transmembrane region" description="Helical" evidence="6">
    <location>
        <begin position="321"/>
        <end position="341"/>
    </location>
</feature>
<evidence type="ECO:0000313" key="7">
    <source>
        <dbReference type="EMBL" id="QFU97642.1"/>
    </source>
</evidence>
<evidence type="ECO:0000256" key="3">
    <source>
        <dbReference type="ARBA" id="ARBA00022692"/>
    </source>
</evidence>
<feature type="transmembrane region" description="Helical" evidence="6">
    <location>
        <begin position="213"/>
        <end position="234"/>
    </location>
</feature>
<feature type="transmembrane region" description="Helical" evidence="6">
    <location>
        <begin position="27"/>
        <end position="48"/>
    </location>
</feature>
<keyword evidence="5 6" id="KW-0472">Membrane</keyword>